<feature type="compositionally biased region" description="Basic residues" evidence="1">
    <location>
        <begin position="1"/>
        <end position="13"/>
    </location>
</feature>
<protein>
    <submittedName>
        <fullName evidence="3">Uncharacterized protein</fullName>
    </submittedName>
</protein>
<keyword evidence="2" id="KW-0812">Transmembrane</keyword>
<evidence type="ECO:0000256" key="1">
    <source>
        <dbReference type="SAM" id="MobiDB-lite"/>
    </source>
</evidence>
<keyword evidence="4" id="KW-1185">Reference proteome</keyword>
<dbReference type="PANTHER" id="PTHR31485">
    <property type="entry name" value="PEPTIDYL SERINE ALPHA-GALACTOSYLTRANSFERASE"/>
    <property type="match status" value="1"/>
</dbReference>
<evidence type="ECO:0000313" key="3">
    <source>
        <dbReference type="EMBL" id="CAB9505582.1"/>
    </source>
</evidence>
<feature type="transmembrane region" description="Helical" evidence="2">
    <location>
        <begin position="31"/>
        <end position="51"/>
    </location>
</feature>
<reference evidence="3" key="1">
    <citation type="submission" date="2020-06" db="EMBL/GenBank/DDBJ databases">
        <authorList>
            <consortium name="Plant Systems Biology data submission"/>
        </authorList>
    </citation>
    <scope>NUCLEOTIDE SEQUENCE</scope>
    <source>
        <strain evidence="3">D6</strain>
    </source>
</reference>
<accession>A0A9N8DMX4</accession>
<dbReference type="InterPro" id="IPR044845">
    <property type="entry name" value="HPAT/SRGT1-like"/>
</dbReference>
<proteinExistence type="predicted"/>
<dbReference type="OrthoDB" id="2015991at2759"/>
<comment type="caution">
    <text evidence="3">The sequence shown here is derived from an EMBL/GenBank/DDBJ whole genome shotgun (WGS) entry which is preliminary data.</text>
</comment>
<name>A0A9N8DMX4_9STRA</name>
<dbReference type="PANTHER" id="PTHR31485:SF7">
    <property type="entry name" value="PEPTIDYL SERINE ALPHA-GALACTOSYLTRANSFERASE"/>
    <property type="match status" value="1"/>
</dbReference>
<dbReference type="GO" id="GO:0016757">
    <property type="term" value="F:glycosyltransferase activity"/>
    <property type="evidence" value="ECO:0007669"/>
    <property type="project" value="InterPro"/>
</dbReference>
<keyword evidence="2" id="KW-1133">Transmembrane helix</keyword>
<dbReference type="EMBL" id="CAICTM010000235">
    <property type="protein sequence ID" value="CAB9505582.1"/>
    <property type="molecule type" value="Genomic_DNA"/>
</dbReference>
<dbReference type="AlphaFoldDB" id="A0A9N8DMX4"/>
<feature type="region of interest" description="Disordered" evidence="1">
    <location>
        <begin position="1"/>
        <end position="23"/>
    </location>
</feature>
<gene>
    <name evidence="3" type="ORF">SEMRO_236_G094990.1</name>
</gene>
<dbReference type="Proteomes" id="UP001153069">
    <property type="component" value="Unassembled WGS sequence"/>
</dbReference>
<keyword evidence="2" id="KW-0472">Membrane</keyword>
<sequence>MVRRANNSRRQLKNPRSGGQKGGGLLTSTQFMMLTVGFGALFLALNIYHLMPAAGLVLNNNPVASTTTADEGESPPPGAAAQERKIQSVDSSVGALSSPLRGDGVQYHVVFSTGCSPKQNFQSYIFFFHAMKSQQPGKVTRIAACEGDTEADALRAHHKEFVEPMSPNFLLHITPDYSRIKKDGNTYHYFNKPFSTHHWMENALGYTPKHKNVGDNKHDNAIVILCDPDQVIMRPFTKNTFLNNSKVWMKRTTHPIIDHVDHGAPAGQLYGFQDQWKTKTNITRYVPKDELPSYVQTMSDAEMRENYAVGPPYMATAHDFYTIVTRWKDFVPLVHDDYPHLLAEMFGYCLAAAHSRLPHQVAKGFMISDVASFGNEGWPMMEKYTVRDVCTPGAIAPQDTPNILHYCQRYTLGKFVIGKHRIPLTFLGCEDPLLTEPPPDIGERFNFFFEPDRKEEVKKNLPQPVIKPNAYMLCHLIPYLNEAATYWKDHHCEGKTPNKEKTLKWFDNMEVAPHFFEDN</sequence>
<evidence type="ECO:0000256" key="2">
    <source>
        <dbReference type="SAM" id="Phobius"/>
    </source>
</evidence>
<organism evidence="3 4">
    <name type="scientific">Seminavis robusta</name>
    <dbReference type="NCBI Taxonomy" id="568900"/>
    <lineage>
        <taxon>Eukaryota</taxon>
        <taxon>Sar</taxon>
        <taxon>Stramenopiles</taxon>
        <taxon>Ochrophyta</taxon>
        <taxon>Bacillariophyta</taxon>
        <taxon>Bacillariophyceae</taxon>
        <taxon>Bacillariophycidae</taxon>
        <taxon>Naviculales</taxon>
        <taxon>Naviculaceae</taxon>
        <taxon>Seminavis</taxon>
    </lineage>
</organism>
<evidence type="ECO:0000313" key="4">
    <source>
        <dbReference type="Proteomes" id="UP001153069"/>
    </source>
</evidence>